<evidence type="ECO:0000256" key="4">
    <source>
        <dbReference type="ARBA" id="ARBA00022729"/>
    </source>
</evidence>
<keyword evidence="6" id="KW-0325">Glycoprotein</keyword>
<protein>
    <recommendedName>
        <fullName evidence="7">EGF domain-specific O-linked N-acetylglucosamine transferase</fullName>
        <ecNumber evidence="1">2.4.1.255</ecNumber>
    </recommendedName>
    <alternativeName>
        <fullName evidence="8">Extracellular O-linked N-acetylglucosamine transferase</fullName>
    </alternativeName>
</protein>
<comment type="caution">
    <text evidence="12">The sequence shown here is derived from an EMBL/GenBank/DDBJ whole genome shotgun (WGS) entry which is preliminary data.</text>
</comment>
<organism evidence="12 13">
    <name type="scientific">Pocillopora damicornis</name>
    <name type="common">Cauliflower coral</name>
    <name type="synonym">Millepora damicornis</name>
    <dbReference type="NCBI Taxonomy" id="46731"/>
    <lineage>
        <taxon>Eukaryota</taxon>
        <taxon>Metazoa</taxon>
        <taxon>Cnidaria</taxon>
        <taxon>Anthozoa</taxon>
        <taxon>Hexacorallia</taxon>
        <taxon>Scleractinia</taxon>
        <taxon>Astrocoeniina</taxon>
        <taxon>Pocilloporidae</taxon>
        <taxon>Pocillopora</taxon>
    </lineage>
</organism>
<dbReference type="EC" id="2.4.1.255" evidence="1"/>
<keyword evidence="4" id="KW-0732">Signal</keyword>
<dbReference type="OrthoDB" id="529273at2759"/>
<evidence type="ECO:0000313" key="13">
    <source>
        <dbReference type="Proteomes" id="UP000275408"/>
    </source>
</evidence>
<dbReference type="Pfam" id="PF04577">
    <property type="entry name" value="Glyco_transf_61"/>
    <property type="match status" value="1"/>
</dbReference>
<dbReference type="STRING" id="46731.A0A3M6UBV5"/>
<comment type="catalytic activity">
    <reaction evidence="10">
        <text>L-threonyl-[protein] + UDP-N-acetyl-alpha-D-glucosamine = 3-O-(N-acetyl-beta-D-glucosaminyl)-L-threonyl-[protein] + UDP + H(+)</text>
        <dbReference type="Rhea" id="RHEA:48908"/>
        <dbReference type="Rhea" id="RHEA-COMP:11060"/>
        <dbReference type="Rhea" id="RHEA-COMP:12252"/>
        <dbReference type="ChEBI" id="CHEBI:15378"/>
        <dbReference type="ChEBI" id="CHEBI:30013"/>
        <dbReference type="ChEBI" id="CHEBI:57705"/>
        <dbReference type="ChEBI" id="CHEBI:58223"/>
        <dbReference type="ChEBI" id="CHEBI:90840"/>
        <dbReference type="EC" id="2.4.1.255"/>
    </reaction>
</comment>
<evidence type="ECO:0000256" key="2">
    <source>
        <dbReference type="ARBA" id="ARBA00022676"/>
    </source>
</evidence>
<dbReference type="GO" id="GO:0097363">
    <property type="term" value="F:protein O-acetylglucosaminyltransferase activity"/>
    <property type="evidence" value="ECO:0007669"/>
    <property type="project" value="UniProtKB-EC"/>
</dbReference>
<feature type="domain" description="Glycosyltransferase 61 catalytic" evidence="11">
    <location>
        <begin position="314"/>
        <end position="401"/>
    </location>
</feature>
<dbReference type="PANTHER" id="PTHR20961">
    <property type="entry name" value="GLYCOSYLTRANSFERASE"/>
    <property type="match status" value="1"/>
</dbReference>
<keyword evidence="13" id="KW-1185">Reference proteome</keyword>
<evidence type="ECO:0000259" key="11">
    <source>
        <dbReference type="Pfam" id="PF04577"/>
    </source>
</evidence>
<evidence type="ECO:0000256" key="5">
    <source>
        <dbReference type="ARBA" id="ARBA00022824"/>
    </source>
</evidence>
<dbReference type="AlphaFoldDB" id="A0A3M6UBV5"/>
<keyword evidence="5" id="KW-0256">Endoplasmic reticulum</keyword>
<evidence type="ECO:0000256" key="10">
    <source>
        <dbReference type="ARBA" id="ARBA00049432"/>
    </source>
</evidence>
<evidence type="ECO:0000256" key="3">
    <source>
        <dbReference type="ARBA" id="ARBA00022679"/>
    </source>
</evidence>
<dbReference type="InterPro" id="IPR049625">
    <property type="entry name" value="Glyco_transf_61_cat"/>
</dbReference>
<comment type="catalytic activity">
    <reaction evidence="9">
        <text>L-seryl-[protein] + UDP-N-acetyl-alpha-D-glucosamine = 3-O-(N-acetyl-beta-D-glucosaminyl)-L-seryl-[protein] + UDP + H(+)</text>
        <dbReference type="Rhea" id="RHEA:48904"/>
        <dbReference type="Rhea" id="RHEA-COMP:9863"/>
        <dbReference type="Rhea" id="RHEA-COMP:12251"/>
        <dbReference type="ChEBI" id="CHEBI:15378"/>
        <dbReference type="ChEBI" id="CHEBI:29999"/>
        <dbReference type="ChEBI" id="CHEBI:57705"/>
        <dbReference type="ChEBI" id="CHEBI:58223"/>
        <dbReference type="ChEBI" id="CHEBI:90838"/>
        <dbReference type="EC" id="2.4.1.255"/>
    </reaction>
</comment>
<dbReference type="EMBL" id="RCHS01001881">
    <property type="protein sequence ID" value="RMX50928.1"/>
    <property type="molecule type" value="Genomic_DNA"/>
</dbReference>
<keyword evidence="3" id="KW-0808">Transferase</keyword>
<name>A0A3M6UBV5_POCDA</name>
<evidence type="ECO:0000256" key="6">
    <source>
        <dbReference type="ARBA" id="ARBA00023180"/>
    </source>
</evidence>
<evidence type="ECO:0000256" key="1">
    <source>
        <dbReference type="ARBA" id="ARBA00011970"/>
    </source>
</evidence>
<sequence>MILFGIIVVSINIYFLNSYSTIEKTRTVNDEQIAKHIGPRIRHLVTNSFNRIKKPATLANPPKVTRLLSSEARKLPLVNSSCTRRVQVTQDGVVVFRSILIKPKFGHARVLEAHLEFPSEEDEFFVLDKGFFTLYCRGNIVEIERQLLFADKDNTLMKWKAAMDVASPSQYLQIGGRQSFKDGHYFAIQRIEFANVYWTIIDLLDIFISSQSLGIRPENLNIILIDAHPKSSLDPFWTVLFQRLIKLNDKHFFTNSNGVVFENLIWRYSREKCPLLDINLKSSRHVQPFRSFVLGQFGISTSRHLRNCSQKKLNVLIILRRDYKSHPRNLAGVIDRKIANEAEVLREIKTSFIHANITAAQIDLWPLKAQLETIANTDILFGMHGAAHAFSIFMEPGGAVVEMFNDDLQSANWHMRKIATLSDHSYINWANSNRRAVNKVTKSTKIPKGVSSSLLEKAVESICSERSKFPTLRS</sequence>
<dbReference type="GO" id="GO:0005788">
    <property type="term" value="C:endoplasmic reticulum lumen"/>
    <property type="evidence" value="ECO:0007669"/>
    <property type="project" value="TreeGrafter"/>
</dbReference>
<dbReference type="Proteomes" id="UP000275408">
    <property type="component" value="Unassembled WGS sequence"/>
</dbReference>
<dbReference type="PANTHER" id="PTHR20961:SF148">
    <property type="entry name" value="EGF DOMAIN-SPECIFIC O-LINKED N-ACETYLGLUCOSAMINE TRANSFERASE"/>
    <property type="match status" value="1"/>
</dbReference>
<keyword evidence="2" id="KW-0328">Glycosyltransferase</keyword>
<evidence type="ECO:0000256" key="7">
    <source>
        <dbReference type="ARBA" id="ARBA00040944"/>
    </source>
</evidence>
<evidence type="ECO:0000256" key="9">
    <source>
        <dbReference type="ARBA" id="ARBA00048317"/>
    </source>
</evidence>
<proteinExistence type="predicted"/>
<dbReference type="InterPro" id="IPR007657">
    <property type="entry name" value="Glycosyltransferase_61"/>
</dbReference>
<evidence type="ECO:0000313" key="12">
    <source>
        <dbReference type="EMBL" id="RMX50928.1"/>
    </source>
</evidence>
<gene>
    <name evidence="12" type="ORF">pdam_00017558</name>
</gene>
<accession>A0A3M6UBV5</accession>
<evidence type="ECO:0000256" key="8">
    <source>
        <dbReference type="ARBA" id="ARBA00042574"/>
    </source>
</evidence>
<reference evidence="12 13" key="1">
    <citation type="journal article" date="2018" name="Sci. Rep.">
        <title>Comparative analysis of the Pocillopora damicornis genome highlights role of immune system in coral evolution.</title>
        <authorList>
            <person name="Cunning R."/>
            <person name="Bay R.A."/>
            <person name="Gillette P."/>
            <person name="Baker A.C."/>
            <person name="Traylor-Knowles N."/>
        </authorList>
    </citation>
    <scope>NUCLEOTIDE SEQUENCE [LARGE SCALE GENOMIC DNA]</scope>
    <source>
        <strain evidence="12">RSMAS</strain>
        <tissue evidence="12">Whole animal</tissue>
    </source>
</reference>